<keyword evidence="1" id="KW-0472">Membrane</keyword>
<evidence type="ECO:0000313" key="3">
    <source>
        <dbReference type="Proteomes" id="UP001202328"/>
    </source>
</evidence>
<comment type="caution">
    <text evidence="2">The sequence shown here is derived from an EMBL/GenBank/DDBJ whole genome shotgun (WGS) entry which is preliminary data.</text>
</comment>
<keyword evidence="1" id="KW-1133">Transmembrane helix</keyword>
<evidence type="ECO:0000256" key="1">
    <source>
        <dbReference type="SAM" id="Phobius"/>
    </source>
</evidence>
<protein>
    <submittedName>
        <fullName evidence="2">Uncharacterized protein</fullName>
    </submittedName>
</protein>
<sequence>MAKISIIFSPFLFSLFLLVLVVFISEKGGGVRGQSISCNPGSGSSFGYRVQQDCEGGCNTYCNSLVHSGVKSGQCFRLVTPAPVPQYLCLCCAT</sequence>
<keyword evidence="3" id="KW-1185">Reference proteome</keyword>
<dbReference type="AlphaFoldDB" id="A0AAD4XVP6"/>
<dbReference type="Proteomes" id="UP001202328">
    <property type="component" value="Unassembled WGS sequence"/>
</dbReference>
<keyword evidence="1" id="KW-0812">Transmembrane</keyword>
<evidence type="ECO:0000313" key="2">
    <source>
        <dbReference type="EMBL" id="KAI3955045.1"/>
    </source>
</evidence>
<organism evidence="2 3">
    <name type="scientific">Papaver atlanticum</name>
    <dbReference type="NCBI Taxonomy" id="357466"/>
    <lineage>
        <taxon>Eukaryota</taxon>
        <taxon>Viridiplantae</taxon>
        <taxon>Streptophyta</taxon>
        <taxon>Embryophyta</taxon>
        <taxon>Tracheophyta</taxon>
        <taxon>Spermatophyta</taxon>
        <taxon>Magnoliopsida</taxon>
        <taxon>Ranunculales</taxon>
        <taxon>Papaveraceae</taxon>
        <taxon>Papaveroideae</taxon>
        <taxon>Papaver</taxon>
    </lineage>
</organism>
<reference evidence="2" key="1">
    <citation type="submission" date="2022-04" db="EMBL/GenBank/DDBJ databases">
        <title>A functionally conserved STORR gene fusion in Papaver species that diverged 16.8 million years ago.</title>
        <authorList>
            <person name="Catania T."/>
        </authorList>
    </citation>
    <scope>NUCLEOTIDE SEQUENCE</scope>
    <source>
        <strain evidence="2">S-188037</strain>
    </source>
</reference>
<feature type="transmembrane region" description="Helical" evidence="1">
    <location>
        <begin position="6"/>
        <end position="24"/>
    </location>
</feature>
<proteinExistence type="predicted"/>
<name>A0AAD4XVP6_9MAGN</name>
<dbReference type="EMBL" id="JAJJMB010001820">
    <property type="protein sequence ID" value="KAI3955045.1"/>
    <property type="molecule type" value="Genomic_DNA"/>
</dbReference>
<accession>A0AAD4XVP6</accession>
<gene>
    <name evidence="2" type="ORF">MKW98_005048</name>
</gene>